<dbReference type="EMBL" id="BPLR01003098">
    <property type="protein sequence ID" value="GIX81125.1"/>
    <property type="molecule type" value="Genomic_DNA"/>
</dbReference>
<organism evidence="1 2">
    <name type="scientific">Caerostris extrusa</name>
    <name type="common">Bark spider</name>
    <name type="synonym">Caerostris bankana</name>
    <dbReference type="NCBI Taxonomy" id="172846"/>
    <lineage>
        <taxon>Eukaryota</taxon>
        <taxon>Metazoa</taxon>
        <taxon>Ecdysozoa</taxon>
        <taxon>Arthropoda</taxon>
        <taxon>Chelicerata</taxon>
        <taxon>Arachnida</taxon>
        <taxon>Araneae</taxon>
        <taxon>Araneomorphae</taxon>
        <taxon>Entelegynae</taxon>
        <taxon>Araneoidea</taxon>
        <taxon>Araneidae</taxon>
        <taxon>Caerostris</taxon>
    </lineage>
</organism>
<dbReference type="AlphaFoldDB" id="A0AAV4NBF2"/>
<name>A0AAV4NBF2_CAEEX</name>
<keyword evidence="2" id="KW-1185">Reference proteome</keyword>
<comment type="caution">
    <text evidence="1">The sequence shown here is derived from an EMBL/GenBank/DDBJ whole genome shotgun (WGS) entry which is preliminary data.</text>
</comment>
<dbReference type="Proteomes" id="UP001054945">
    <property type="component" value="Unassembled WGS sequence"/>
</dbReference>
<accession>A0AAV4NBF2</accession>
<sequence>MCLPQEYCERYHSRLLSLKLVGDLRSGSSRPHPLLLLWMRDRLQIDPHRLASSAAMIRSNEASREQAVFCIE</sequence>
<reference evidence="1 2" key="1">
    <citation type="submission" date="2021-06" db="EMBL/GenBank/DDBJ databases">
        <title>Caerostris extrusa draft genome.</title>
        <authorList>
            <person name="Kono N."/>
            <person name="Arakawa K."/>
        </authorList>
    </citation>
    <scope>NUCLEOTIDE SEQUENCE [LARGE SCALE GENOMIC DNA]</scope>
</reference>
<protein>
    <submittedName>
        <fullName evidence="1">Uncharacterized protein</fullName>
    </submittedName>
</protein>
<gene>
    <name evidence="1" type="ORF">CEXT_766621</name>
</gene>
<evidence type="ECO:0000313" key="1">
    <source>
        <dbReference type="EMBL" id="GIX81125.1"/>
    </source>
</evidence>
<proteinExistence type="predicted"/>
<evidence type="ECO:0000313" key="2">
    <source>
        <dbReference type="Proteomes" id="UP001054945"/>
    </source>
</evidence>